<dbReference type="Pfam" id="PF14693">
    <property type="entry name" value="Ribosomal_TL5_C"/>
    <property type="match status" value="1"/>
</dbReference>
<evidence type="ECO:0000259" key="8">
    <source>
        <dbReference type="Pfam" id="PF14693"/>
    </source>
</evidence>
<dbReference type="InterPro" id="IPR029751">
    <property type="entry name" value="Ribosomal_L25_dom"/>
</dbReference>
<dbReference type="RefSeq" id="WP_252852023.1">
    <property type="nucleotide sequence ID" value="NZ_JAMXLR010000026.1"/>
</dbReference>
<reference evidence="9" key="1">
    <citation type="submission" date="2022-06" db="EMBL/GenBank/DDBJ databases">
        <title>Aeoliella straminimaris, a novel planctomycete from sediments.</title>
        <authorList>
            <person name="Vitorino I.R."/>
            <person name="Lage O.M."/>
        </authorList>
    </citation>
    <scope>NUCLEOTIDE SEQUENCE</scope>
    <source>
        <strain evidence="9">ICT_H6.2</strain>
    </source>
</reference>
<evidence type="ECO:0000256" key="1">
    <source>
        <dbReference type="ARBA" id="ARBA00022730"/>
    </source>
</evidence>
<evidence type="ECO:0000313" key="10">
    <source>
        <dbReference type="Proteomes" id="UP001155241"/>
    </source>
</evidence>
<dbReference type="InterPro" id="IPR020056">
    <property type="entry name" value="Rbsml_bL25/Gln-tRNA_synth_N"/>
</dbReference>
<dbReference type="GO" id="GO:0003735">
    <property type="term" value="F:structural constituent of ribosome"/>
    <property type="evidence" value="ECO:0007669"/>
    <property type="project" value="InterPro"/>
</dbReference>
<evidence type="ECO:0000256" key="2">
    <source>
        <dbReference type="ARBA" id="ARBA00022884"/>
    </source>
</evidence>
<organism evidence="9 10">
    <name type="scientific">Aeoliella straminimaris</name>
    <dbReference type="NCBI Taxonomy" id="2954799"/>
    <lineage>
        <taxon>Bacteria</taxon>
        <taxon>Pseudomonadati</taxon>
        <taxon>Planctomycetota</taxon>
        <taxon>Planctomycetia</taxon>
        <taxon>Pirellulales</taxon>
        <taxon>Lacipirellulaceae</taxon>
        <taxon>Aeoliella</taxon>
    </lineage>
</organism>
<evidence type="ECO:0000256" key="4">
    <source>
        <dbReference type="ARBA" id="ARBA00023274"/>
    </source>
</evidence>
<evidence type="ECO:0000313" key="9">
    <source>
        <dbReference type="EMBL" id="MCO6043921.1"/>
    </source>
</evidence>
<comment type="function">
    <text evidence="5">This is one of the proteins that binds to the 5S RNA in the ribosome where it forms part of the central protuberance.</text>
</comment>
<keyword evidence="2 5" id="KW-0694">RNA-binding</keyword>
<dbReference type="CDD" id="cd00495">
    <property type="entry name" value="Ribosomal_L25_TL5_CTC"/>
    <property type="match status" value="1"/>
</dbReference>
<dbReference type="InterPro" id="IPR011035">
    <property type="entry name" value="Ribosomal_bL25/Gln-tRNA_synth"/>
</dbReference>
<dbReference type="InterPro" id="IPR020930">
    <property type="entry name" value="Ribosomal_uL5_bac-type"/>
</dbReference>
<feature type="domain" description="Large ribosomal subunit protein bL25 L25" evidence="7">
    <location>
        <begin position="5"/>
        <end position="88"/>
    </location>
</feature>
<feature type="domain" description="Large ribosomal subunit protein bL25 beta" evidence="8">
    <location>
        <begin position="97"/>
        <end position="179"/>
    </location>
</feature>
<keyword evidence="3 5" id="KW-0689">Ribosomal protein</keyword>
<dbReference type="InterPro" id="IPR037121">
    <property type="entry name" value="Ribosomal_bL25_C"/>
</dbReference>
<sequence>MSETLNVKKREKLGTRASDRLRSEGLCPAVLYGHNEPSVSLAVPYEELSTTLRHGAKIVQLAGDEKGQALLQDLQWDTFGRYVLHADLLRVAAGERVHVEIPVEAKGQAPGEDEGGMMTWVNHSVEIEVTPANVPEKLHIDLANVHLGDTVTASAVIDLPEGAKLLTDADRVLLNCVAPLAEEPEEEEALGTTGAEPELVGQKPEDEESSEE</sequence>
<dbReference type="GO" id="GO:0022625">
    <property type="term" value="C:cytosolic large ribosomal subunit"/>
    <property type="evidence" value="ECO:0007669"/>
    <property type="project" value="TreeGrafter"/>
</dbReference>
<dbReference type="Gene3D" id="2.40.240.10">
    <property type="entry name" value="Ribosomal Protein L25, Chain P"/>
    <property type="match status" value="1"/>
</dbReference>
<evidence type="ECO:0000259" key="7">
    <source>
        <dbReference type="Pfam" id="PF01386"/>
    </source>
</evidence>
<keyword evidence="4 5" id="KW-0687">Ribonucleoprotein</keyword>
<accession>A0A9X2FGL8</accession>
<feature type="region of interest" description="Disordered" evidence="6">
    <location>
        <begin position="183"/>
        <end position="212"/>
    </location>
</feature>
<dbReference type="PANTHER" id="PTHR33284:SF1">
    <property type="entry name" value="RIBOSOMAL PROTEIN L25_GLN-TRNA SYNTHETASE, ANTI-CODON-BINDING DOMAIN-CONTAINING PROTEIN"/>
    <property type="match status" value="1"/>
</dbReference>
<dbReference type="Pfam" id="PF01386">
    <property type="entry name" value="Ribosomal_L25p"/>
    <property type="match status" value="1"/>
</dbReference>
<dbReference type="HAMAP" id="MF_01334">
    <property type="entry name" value="Ribosomal_bL25_CTC"/>
    <property type="match status" value="1"/>
</dbReference>
<dbReference type="InterPro" id="IPR001021">
    <property type="entry name" value="Ribosomal_bL25_long"/>
</dbReference>
<comment type="caution">
    <text evidence="9">The sequence shown here is derived from an EMBL/GenBank/DDBJ whole genome shotgun (WGS) entry which is preliminary data.</text>
</comment>
<evidence type="ECO:0000256" key="6">
    <source>
        <dbReference type="SAM" id="MobiDB-lite"/>
    </source>
</evidence>
<evidence type="ECO:0000256" key="3">
    <source>
        <dbReference type="ARBA" id="ARBA00022980"/>
    </source>
</evidence>
<dbReference type="Gene3D" id="2.170.120.20">
    <property type="entry name" value="Ribosomal protein L25, beta domain"/>
    <property type="match status" value="1"/>
</dbReference>
<name>A0A9X2FGL8_9BACT</name>
<dbReference type="AlphaFoldDB" id="A0A9X2FGL8"/>
<dbReference type="GO" id="GO:0006412">
    <property type="term" value="P:translation"/>
    <property type="evidence" value="ECO:0007669"/>
    <property type="project" value="UniProtKB-UniRule"/>
</dbReference>
<dbReference type="Proteomes" id="UP001155241">
    <property type="component" value="Unassembled WGS sequence"/>
</dbReference>
<protein>
    <recommendedName>
        <fullName evidence="5">Large ribosomal subunit protein bL25</fullName>
    </recommendedName>
    <alternativeName>
        <fullName evidence="5">General stress protein CTC</fullName>
    </alternativeName>
</protein>
<dbReference type="SUPFAM" id="SSF50715">
    <property type="entry name" value="Ribosomal protein L25-like"/>
    <property type="match status" value="1"/>
</dbReference>
<comment type="subunit">
    <text evidence="5">Part of the 50S ribosomal subunit; part of the 5S rRNA/L5/L18/L25 subcomplex. Contacts the 5S rRNA. Binds to the 5S rRNA independently of L5 and L18.</text>
</comment>
<dbReference type="PANTHER" id="PTHR33284">
    <property type="entry name" value="RIBOSOMAL PROTEIN L25/GLN-TRNA SYNTHETASE, ANTI-CODON-BINDING DOMAIN-CONTAINING PROTEIN"/>
    <property type="match status" value="1"/>
</dbReference>
<dbReference type="EMBL" id="JAMXLR010000026">
    <property type="protein sequence ID" value="MCO6043921.1"/>
    <property type="molecule type" value="Genomic_DNA"/>
</dbReference>
<dbReference type="GO" id="GO:0008097">
    <property type="term" value="F:5S rRNA binding"/>
    <property type="evidence" value="ECO:0007669"/>
    <property type="project" value="InterPro"/>
</dbReference>
<dbReference type="InterPro" id="IPR020057">
    <property type="entry name" value="Ribosomal_bL25_b-dom"/>
</dbReference>
<proteinExistence type="inferred from homology"/>
<gene>
    <name evidence="5" type="primary">rplY</name>
    <name evidence="5" type="synonym">ctc</name>
    <name evidence="9" type="ORF">NG895_08380</name>
</gene>
<keyword evidence="1 5" id="KW-0699">rRNA-binding</keyword>
<evidence type="ECO:0000256" key="5">
    <source>
        <dbReference type="HAMAP-Rule" id="MF_01334"/>
    </source>
</evidence>
<comment type="similarity">
    <text evidence="5">Belongs to the bacterial ribosomal protein bL25 family. CTC subfamily.</text>
</comment>
<keyword evidence="10" id="KW-1185">Reference proteome</keyword>
<dbReference type="NCBIfam" id="TIGR00731">
    <property type="entry name" value="bL25_bact_ctc"/>
    <property type="match status" value="1"/>
</dbReference>